<dbReference type="EMBL" id="JPGK01000011">
    <property type="protein sequence ID" value="KGA92872.1"/>
    <property type="molecule type" value="Genomic_DNA"/>
</dbReference>
<organism evidence="2 3">
    <name type="scientific">Leptospirillum ferriphilum</name>
    <dbReference type="NCBI Taxonomy" id="178606"/>
    <lineage>
        <taxon>Bacteria</taxon>
        <taxon>Pseudomonadati</taxon>
        <taxon>Nitrospirota</taxon>
        <taxon>Nitrospiria</taxon>
        <taxon>Nitrospirales</taxon>
        <taxon>Nitrospiraceae</taxon>
        <taxon>Leptospirillum</taxon>
    </lineage>
</organism>
<gene>
    <name evidence="2" type="ORF">LptCag_1706</name>
</gene>
<proteinExistence type="predicted"/>
<evidence type="ECO:0000313" key="2">
    <source>
        <dbReference type="EMBL" id="KGA92872.1"/>
    </source>
</evidence>
<reference evidence="2 3" key="1">
    <citation type="submission" date="2014-06" db="EMBL/GenBank/DDBJ databases">
        <title>Draft genome sequence of iron oxidizing acidophile Leptospirillum ferriphilum DSM14647.</title>
        <authorList>
            <person name="Cardenas J.P."/>
            <person name="Lazcano M."/>
            <person name="Ossandon F.J."/>
            <person name="Corbett M."/>
            <person name="Holmes D.S."/>
            <person name="Watkin E."/>
        </authorList>
    </citation>
    <scope>NUCLEOTIDE SEQUENCE [LARGE SCALE GENOMIC DNA]</scope>
    <source>
        <strain evidence="2 3">DSM 14647</strain>
    </source>
</reference>
<feature type="region of interest" description="Disordered" evidence="1">
    <location>
        <begin position="27"/>
        <end position="51"/>
    </location>
</feature>
<accession>A0A094WB32</accession>
<dbReference type="PATRIC" id="fig|178606.4.peg.2466"/>
<name>A0A094WB32_9BACT</name>
<protein>
    <submittedName>
        <fullName evidence="2">Uncharacterized protein</fullName>
    </submittedName>
</protein>
<dbReference type="AlphaFoldDB" id="A0A094WB32"/>
<comment type="caution">
    <text evidence="2">The sequence shown here is derived from an EMBL/GenBank/DDBJ whole genome shotgun (WGS) entry which is preliminary data.</text>
</comment>
<sequence>MHVQGKLLSCLFRWGWHGLLCPVRRQDPRPGLSVHPGTPKRSAFGGGPGER</sequence>
<evidence type="ECO:0000256" key="1">
    <source>
        <dbReference type="SAM" id="MobiDB-lite"/>
    </source>
</evidence>
<evidence type="ECO:0000313" key="3">
    <source>
        <dbReference type="Proteomes" id="UP000029452"/>
    </source>
</evidence>
<dbReference type="Proteomes" id="UP000029452">
    <property type="component" value="Unassembled WGS sequence"/>
</dbReference>